<dbReference type="GO" id="GO:0001518">
    <property type="term" value="C:voltage-gated sodium channel complex"/>
    <property type="evidence" value="ECO:0007669"/>
    <property type="project" value="TreeGrafter"/>
</dbReference>
<evidence type="ECO:0000256" key="6">
    <source>
        <dbReference type="SAM" id="Phobius"/>
    </source>
</evidence>
<dbReference type="InterPro" id="IPR043203">
    <property type="entry name" value="VGCC_Ca_Na"/>
</dbReference>
<feature type="compositionally biased region" description="Basic residues" evidence="5">
    <location>
        <begin position="89"/>
        <end position="106"/>
    </location>
</feature>
<dbReference type="GO" id="GO:0005248">
    <property type="term" value="F:voltage-gated sodium channel activity"/>
    <property type="evidence" value="ECO:0007669"/>
    <property type="project" value="TreeGrafter"/>
</dbReference>
<feature type="region of interest" description="Disordered" evidence="5">
    <location>
        <begin position="52"/>
        <end position="107"/>
    </location>
</feature>
<evidence type="ECO:0000256" key="5">
    <source>
        <dbReference type="SAM" id="MobiDB-lite"/>
    </source>
</evidence>
<evidence type="ECO:0000256" key="3">
    <source>
        <dbReference type="ARBA" id="ARBA00022989"/>
    </source>
</evidence>
<comment type="subcellular location">
    <subcellularLocation>
        <location evidence="1">Membrane</location>
        <topology evidence="1">Multi-pass membrane protein</topology>
    </subcellularLocation>
</comment>
<gene>
    <name evidence="8" type="ORF">NSCI0253_LOCUS25494</name>
</gene>
<dbReference type="Gene3D" id="1.10.287.70">
    <property type="match status" value="1"/>
</dbReference>
<dbReference type="Gene3D" id="1.20.120.350">
    <property type="entry name" value="Voltage-gated potassium channels. Chain C"/>
    <property type="match status" value="1"/>
</dbReference>
<evidence type="ECO:0000256" key="2">
    <source>
        <dbReference type="ARBA" id="ARBA00022692"/>
    </source>
</evidence>
<dbReference type="InterPro" id="IPR005821">
    <property type="entry name" value="Ion_trans_dom"/>
</dbReference>
<feature type="transmembrane region" description="Helical" evidence="6">
    <location>
        <begin position="155"/>
        <end position="179"/>
    </location>
</feature>
<protein>
    <recommendedName>
        <fullName evidence="7">Ion transport domain-containing protein</fullName>
    </recommendedName>
</protein>
<feature type="transmembrane region" description="Helical" evidence="6">
    <location>
        <begin position="191"/>
        <end position="211"/>
    </location>
</feature>
<evidence type="ECO:0000313" key="8">
    <source>
        <dbReference type="EMBL" id="CAD8851144.1"/>
    </source>
</evidence>
<evidence type="ECO:0000256" key="1">
    <source>
        <dbReference type="ARBA" id="ARBA00004141"/>
    </source>
</evidence>
<dbReference type="AlphaFoldDB" id="A0A7S1AET9"/>
<dbReference type="PANTHER" id="PTHR10037">
    <property type="entry name" value="VOLTAGE-GATED CATION CHANNEL CALCIUM AND SODIUM"/>
    <property type="match status" value="1"/>
</dbReference>
<dbReference type="InterPro" id="IPR027359">
    <property type="entry name" value="Volt_channel_dom_sf"/>
</dbReference>
<feature type="domain" description="Ion transport" evidence="7">
    <location>
        <begin position="126"/>
        <end position="376"/>
    </location>
</feature>
<feature type="transmembrane region" description="Helical" evidence="6">
    <location>
        <begin position="126"/>
        <end position="143"/>
    </location>
</feature>
<reference evidence="8" key="1">
    <citation type="submission" date="2021-01" db="EMBL/GenBank/DDBJ databases">
        <authorList>
            <person name="Corre E."/>
            <person name="Pelletier E."/>
            <person name="Niang G."/>
            <person name="Scheremetjew M."/>
            <person name="Finn R."/>
            <person name="Kale V."/>
            <person name="Holt S."/>
            <person name="Cochrane G."/>
            <person name="Meng A."/>
            <person name="Brown T."/>
            <person name="Cohen L."/>
        </authorList>
    </citation>
    <scope>NUCLEOTIDE SEQUENCE</scope>
</reference>
<feature type="transmembrane region" description="Helical" evidence="6">
    <location>
        <begin position="350"/>
        <end position="373"/>
    </location>
</feature>
<dbReference type="Pfam" id="PF00520">
    <property type="entry name" value="Ion_trans"/>
    <property type="match status" value="1"/>
</dbReference>
<dbReference type="EMBL" id="HBFQ01036151">
    <property type="protein sequence ID" value="CAD8851144.1"/>
    <property type="molecule type" value="Transcribed_RNA"/>
</dbReference>
<dbReference type="SUPFAM" id="SSF81324">
    <property type="entry name" value="Voltage-gated potassium channels"/>
    <property type="match status" value="1"/>
</dbReference>
<feature type="compositionally biased region" description="Basic and acidic residues" evidence="5">
    <location>
        <begin position="69"/>
        <end position="80"/>
    </location>
</feature>
<organism evidence="8">
    <name type="scientific">Noctiluca scintillans</name>
    <name type="common">Sea sparkle</name>
    <name type="synonym">Red tide dinoflagellate</name>
    <dbReference type="NCBI Taxonomy" id="2966"/>
    <lineage>
        <taxon>Eukaryota</taxon>
        <taxon>Sar</taxon>
        <taxon>Alveolata</taxon>
        <taxon>Dinophyceae</taxon>
        <taxon>Noctilucales</taxon>
        <taxon>Noctilucaceae</taxon>
        <taxon>Noctiluca</taxon>
    </lineage>
</organism>
<keyword evidence="3 6" id="KW-1133">Transmembrane helix</keyword>
<name>A0A7S1AET9_NOCSC</name>
<accession>A0A7S1AET9</accession>
<sequence length="532" mass="60530">MDMERPDIGLDLRHLVMPKSSAATSRRCSALTVTPAGRPSFANSVNVVVGDDFESSSGSSSDDATGEAEETRPLLEEVRKSSSRSSVIPRRHKPNKRGARRHRHRSPAGLSALKHRMRSVLRSDKFEHMMMFVTILNAVVIGAEIDSPSTFEHDVWFIVDGMFIFVYLVEIMLKVFAYGWARFLATWYNKFTLLVTTVSVFELVLVVTAFVNRNDIHGEEAIQLLQILRMIRLARTFQTFNVLVQCFVSMPSQLGWTMVLMAIMFYVGCCCTTIFIGHDASRHDDIREFFKTLTISAVSLFEIMTMSWAKHVRPIFMTSKDNFLDDNEYQQVHQVMESSFFMGLLVSPTVWFLALFTFVSNFLILNFLTAVVVQNMLVAHNSTATSQEHEREQCDKMELVERLYRSLVHEAGSPTRGISRADFQKWMEEKHVVKLLEQLEWSDSYMGLMFDMCTRGLEQDAHVTPSSMRTICSTVARPLSVMTMSAMPSPTTTFDSMEVMLKGMVERVALLLCDDQMLVLPEKSPTRTTTDL</sequence>
<feature type="transmembrane region" description="Helical" evidence="6">
    <location>
        <begin position="289"/>
        <end position="309"/>
    </location>
</feature>
<keyword evidence="4 6" id="KW-0472">Membrane</keyword>
<evidence type="ECO:0000256" key="4">
    <source>
        <dbReference type="ARBA" id="ARBA00023136"/>
    </source>
</evidence>
<feature type="transmembrane region" description="Helical" evidence="6">
    <location>
        <begin position="254"/>
        <end position="277"/>
    </location>
</feature>
<evidence type="ECO:0000259" key="7">
    <source>
        <dbReference type="Pfam" id="PF00520"/>
    </source>
</evidence>
<keyword evidence="2 6" id="KW-0812">Transmembrane</keyword>
<proteinExistence type="predicted"/>
<dbReference type="PANTHER" id="PTHR10037:SF62">
    <property type="entry name" value="SODIUM CHANNEL PROTEIN 60E"/>
    <property type="match status" value="1"/>
</dbReference>